<dbReference type="Gene3D" id="3.40.50.720">
    <property type="entry name" value="NAD(P)-binding Rossmann-like Domain"/>
    <property type="match status" value="1"/>
</dbReference>
<comment type="caution">
    <text evidence="2">The sequence shown here is derived from an EMBL/GenBank/DDBJ whole genome shotgun (WGS) entry which is preliminary data.</text>
</comment>
<sequence>MAKYLVTGGAGFIGTNIVIQLLEQGHSVRVIDNYAGGKMENRIQDGAEYFEGDIRSMEDLNKAMDGIDGVFHLAALPRMSFSIEHPEETNDVNVSGTLKVLIAARDNNVKRIVYSASSSAYGGTEDKEPINEERKSNPKSPYALQKYVGEQYTRLFSELYGLEGVSLRYFNVYGSYMNPEGDYALVVGKFLKQAKEGKPLTICGDGEYYRDYTHVSDVARANILAMTKDTVGSGEVINIGNGNPQSVNTLAKLIGGETVNVPDRPGDMRRSHADNTKAKELLDWEPTVKFEDGIAELKKEMGI</sequence>
<name>A0A2M7Z6V1_9BACT</name>
<dbReference type="InterPro" id="IPR036291">
    <property type="entry name" value="NAD(P)-bd_dom_sf"/>
</dbReference>
<dbReference type="PANTHER" id="PTHR43245">
    <property type="entry name" value="BIFUNCTIONAL POLYMYXIN RESISTANCE PROTEIN ARNA"/>
    <property type="match status" value="1"/>
</dbReference>
<organism evidence="2 3">
    <name type="scientific">Candidatus Magasanikbacteria bacterium CG_4_9_14_3_um_filter_32_9</name>
    <dbReference type="NCBI Taxonomy" id="1974644"/>
    <lineage>
        <taxon>Bacteria</taxon>
        <taxon>Candidatus Magasanikiibacteriota</taxon>
    </lineage>
</organism>
<dbReference type="PANTHER" id="PTHR43245:SF53">
    <property type="entry name" value="EPIMERASE-RELATED"/>
    <property type="match status" value="1"/>
</dbReference>
<protein>
    <submittedName>
        <fullName evidence="2">LPS biosynthesis protein WbpP</fullName>
    </submittedName>
</protein>
<gene>
    <name evidence="2" type="ORF">CO137_02285</name>
</gene>
<proteinExistence type="predicted"/>
<evidence type="ECO:0000313" key="3">
    <source>
        <dbReference type="Proteomes" id="UP000230843"/>
    </source>
</evidence>
<dbReference type="Gene3D" id="3.90.25.10">
    <property type="entry name" value="UDP-galactose 4-epimerase, domain 1"/>
    <property type="match status" value="1"/>
</dbReference>
<dbReference type="EMBL" id="PFVJ01000048">
    <property type="protein sequence ID" value="PJA89802.1"/>
    <property type="molecule type" value="Genomic_DNA"/>
</dbReference>
<accession>A0A2M7Z6V1</accession>
<dbReference type="InterPro" id="IPR050177">
    <property type="entry name" value="Lipid_A_modif_metabolic_enz"/>
</dbReference>
<evidence type="ECO:0000313" key="2">
    <source>
        <dbReference type="EMBL" id="PJA89802.1"/>
    </source>
</evidence>
<dbReference type="AlphaFoldDB" id="A0A2M7Z6V1"/>
<dbReference type="SUPFAM" id="SSF51735">
    <property type="entry name" value="NAD(P)-binding Rossmann-fold domains"/>
    <property type="match status" value="1"/>
</dbReference>
<dbReference type="Pfam" id="PF01370">
    <property type="entry name" value="Epimerase"/>
    <property type="match status" value="1"/>
</dbReference>
<reference evidence="3" key="1">
    <citation type="submission" date="2017-09" db="EMBL/GenBank/DDBJ databases">
        <title>Depth-based differentiation of microbial function through sediment-hosted aquifers and enrichment of novel symbionts in the deep terrestrial subsurface.</title>
        <authorList>
            <person name="Probst A.J."/>
            <person name="Ladd B."/>
            <person name="Jarett J.K."/>
            <person name="Geller-Mcgrath D.E."/>
            <person name="Sieber C.M.K."/>
            <person name="Emerson J.B."/>
            <person name="Anantharaman K."/>
            <person name="Thomas B.C."/>
            <person name="Malmstrom R."/>
            <person name="Stieglmeier M."/>
            <person name="Klingl A."/>
            <person name="Woyke T."/>
            <person name="Ryan C.M."/>
            <person name="Banfield J.F."/>
        </authorList>
    </citation>
    <scope>NUCLEOTIDE SEQUENCE [LARGE SCALE GENOMIC DNA]</scope>
</reference>
<dbReference type="Proteomes" id="UP000230843">
    <property type="component" value="Unassembled WGS sequence"/>
</dbReference>
<dbReference type="InterPro" id="IPR001509">
    <property type="entry name" value="Epimerase_deHydtase"/>
</dbReference>
<evidence type="ECO:0000259" key="1">
    <source>
        <dbReference type="Pfam" id="PF01370"/>
    </source>
</evidence>
<feature type="domain" description="NAD-dependent epimerase/dehydratase" evidence="1">
    <location>
        <begin position="5"/>
        <end position="240"/>
    </location>
</feature>